<evidence type="ECO:0000256" key="5">
    <source>
        <dbReference type="ARBA" id="ARBA00022917"/>
    </source>
</evidence>
<sequence>MPKIRIYELAKQVNMTSKDLIEILNKEFGLEVKNHMSVIEGEEANIVIEFIEELKEKMNNKGNTLSDDKSLNKSIDEKENKDDEMIDDEFEDLDDIEYLDVKFEKIRKKSTKIEKNKKSNNKQEDLKEDDEIGIVVIPESIKVGDFAKKIKKPASEVLKKLIFIGVMVSINHEITFEVAEKIAEQYNIILEKEAKKEKEEELINDYEDNEKDLVPRPPVVTVMGHVDHGKTSLLDAIRHSRVTDTEAGGITQHIGAYTVDIDDNKIVFLDTPGHEAFTAMRARGAKVTDIAILVVAADDGVMPQTIEAINHAKAANVPIIVAINKIDKNGANPDRVKQELTEYGLIAEDWGGDTICVPVSARTKEGIDNLLEMILLVAEMQELKANPNRTAKGTIIEAKLDKSRGPVATVLVQKGTLKTGDCIVAGTAFGKVRAMIDDKGKKVKSASPSIPVEVLGFSEVPNAGDIMYCVADEKTAREISEIRKTKEREYHYASTSRVSLQDLFSQIQEGKVKDLNIIVKADVQGSVEAIKQSLEKLSNSEVRVNVIHGGVGAITETDVTFASVSNALIIGFNVRPEPMAMQLAEKEKVEIKTYRIIYEAIDDITAAMKGMLEPEYKEVITARLVVRNTFKVSAIGTIAGCYVEDGKINRNNSVRVIRNGIVIYEGKLASLKRFKDDVKEVASGFECGLTIEKFNDIKEEDIIEAFTMEEIKRD</sequence>
<dbReference type="InterPro" id="IPR000795">
    <property type="entry name" value="T_Tr_GTP-bd_dom"/>
</dbReference>
<evidence type="ECO:0000256" key="3">
    <source>
        <dbReference type="ARBA" id="ARBA00022540"/>
    </source>
</evidence>
<keyword evidence="5 8" id="KW-0648">Protein biosynthesis</keyword>
<keyword evidence="6 8" id="KW-0342">GTP-binding</keyword>
<feature type="binding site" evidence="8">
    <location>
        <begin position="224"/>
        <end position="231"/>
    </location>
    <ligand>
        <name>GTP</name>
        <dbReference type="ChEBI" id="CHEBI:37565"/>
    </ligand>
</feature>
<evidence type="ECO:0000256" key="10">
    <source>
        <dbReference type="SAM" id="MobiDB-lite"/>
    </source>
</evidence>
<dbReference type="FunFam" id="2.40.30.10:FF:000007">
    <property type="entry name" value="Translation initiation factor IF-2"/>
    <property type="match status" value="1"/>
</dbReference>
<dbReference type="InterPro" id="IPR005225">
    <property type="entry name" value="Small_GTP-bd"/>
</dbReference>
<dbReference type="FunFam" id="2.40.30.10:FF:000008">
    <property type="entry name" value="Translation initiation factor IF-2"/>
    <property type="match status" value="1"/>
</dbReference>
<dbReference type="InterPro" id="IPR053905">
    <property type="entry name" value="EF-G-like_DII"/>
</dbReference>
<evidence type="ECO:0000259" key="11">
    <source>
        <dbReference type="PROSITE" id="PS51722"/>
    </source>
</evidence>
<dbReference type="Proteomes" id="UP000190105">
    <property type="component" value="Unassembled WGS sequence"/>
</dbReference>
<dbReference type="InterPro" id="IPR027417">
    <property type="entry name" value="P-loop_NTPase"/>
</dbReference>
<dbReference type="InterPro" id="IPR000178">
    <property type="entry name" value="TF_IF2_bacterial-like"/>
</dbReference>
<evidence type="ECO:0000256" key="7">
    <source>
        <dbReference type="ARBA" id="ARBA00025162"/>
    </source>
</evidence>
<dbReference type="GO" id="GO:0005829">
    <property type="term" value="C:cytosol"/>
    <property type="evidence" value="ECO:0007669"/>
    <property type="project" value="TreeGrafter"/>
</dbReference>
<dbReference type="InterPro" id="IPR006847">
    <property type="entry name" value="IF2_N"/>
</dbReference>
<dbReference type="NCBIfam" id="TIGR00487">
    <property type="entry name" value="IF-2"/>
    <property type="match status" value="1"/>
</dbReference>
<keyword evidence="8" id="KW-0963">Cytoplasm</keyword>
<feature type="binding site" evidence="8">
    <location>
        <begin position="270"/>
        <end position="274"/>
    </location>
    <ligand>
        <name>GTP</name>
        <dbReference type="ChEBI" id="CHEBI:37565"/>
    </ligand>
</feature>
<dbReference type="Pfam" id="PF11987">
    <property type="entry name" value="IF-2"/>
    <property type="match status" value="1"/>
</dbReference>
<dbReference type="NCBIfam" id="TIGR00231">
    <property type="entry name" value="small_GTP"/>
    <property type="match status" value="1"/>
</dbReference>
<dbReference type="CDD" id="cd03692">
    <property type="entry name" value="mtIF2_IVc"/>
    <property type="match status" value="1"/>
</dbReference>
<comment type="similarity">
    <text evidence="1 8 9">Belongs to the TRAFAC class translation factor GTPase superfamily. Classic translation factor GTPase family. IF-2 subfamily.</text>
</comment>
<dbReference type="Gene3D" id="3.40.50.10050">
    <property type="entry name" value="Translation initiation factor IF- 2, domain 3"/>
    <property type="match status" value="1"/>
</dbReference>
<dbReference type="GO" id="GO:0003743">
    <property type="term" value="F:translation initiation factor activity"/>
    <property type="evidence" value="ECO:0007669"/>
    <property type="project" value="UniProtKB-UniRule"/>
</dbReference>
<dbReference type="InterPro" id="IPR044145">
    <property type="entry name" value="IF2_II"/>
</dbReference>
<dbReference type="SUPFAM" id="SSF50447">
    <property type="entry name" value="Translation proteins"/>
    <property type="match status" value="2"/>
</dbReference>
<dbReference type="EMBL" id="FUYH01000007">
    <property type="protein sequence ID" value="SKA86989.1"/>
    <property type="molecule type" value="Genomic_DNA"/>
</dbReference>
<dbReference type="PROSITE" id="PS01176">
    <property type="entry name" value="IF2"/>
    <property type="match status" value="1"/>
</dbReference>
<feature type="domain" description="Tr-type G" evidence="11">
    <location>
        <begin position="215"/>
        <end position="384"/>
    </location>
</feature>
<feature type="binding site" evidence="8">
    <location>
        <begin position="324"/>
        <end position="327"/>
    </location>
    <ligand>
        <name>GTP</name>
        <dbReference type="ChEBI" id="CHEBI:37565"/>
    </ligand>
</feature>
<comment type="subcellular location">
    <subcellularLocation>
        <location evidence="8">Cytoplasm</location>
    </subcellularLocation>
</comment>
<evidence type="ECO:0000313" key="13">
    <source>
        <dbReference type="Proteomes" id="UP000190105"/>
    </source>
</evidence>
<feature type="compositionally biased region" description="Basic and acidic residues" evidence="10">
    <location>
        <begin position="66"/>
        <end position="83"/>
    </location>
</feature>
<accession>A0A1T4XC23</accession>
<dbReference type="AlphaFoldDB" id="A0A1T4XC23"/>
<feature type="region of interest" description="G-domain" evidence="8">
    <location>
        <begin position="218"/>
        <end position="366"/>
    </location>
</feature>
<dbReference type="OrthoDB" id="9811804at2"/>
<evidence type="ECO:0000313" key="12">
    <source>
        <dbReference type="EMBL" id="SKA86989.1"/>
    </source>
</evidence>
<dbReference type="CDD" id="cd01887">
    <property type="entry name" value="IF2_eIF5B"/>
    <property type="match status" value="1"/>
</dbReference>
<dbReference type="SUPFAM" id="SSF52540">
    <property type="entry name" value="P-loop containing nucleoside triphosphate hydrolases"/>
    <property type="match status" value="1"/>
</dbReference>
<protein>
    <recommendedName>
        <fullName evidence="2 8">Translation initiation factor IF-2</fullName>
    </recommendedName>
</protein>
<organism evidence="12 13">
    <name type="scientific">Caloramator quimbayensis</name>
    <dbReference type="NCBI Taxonomy" id="1147123"/>
    <lineage>
        <taxon>Bacteria</taxon>
        <taxon>Bacillati</taxon>
        <taxon>Bacillota</taxon>
        <taxon>Clostridia</taxon>
        <taxon>Eubacteriales</taxon>
        <taxon>Clostridiaceae</taxon>
        <taxon>Caloramator</taxon>
    </lineage>
</organism>
<proteinExistence type="inferred from homology"/>
<dbReference type="Gene3D" id="3.40.50.300">
    <property type="entry name" value="P-loop containing nucleotide triphosphate hydrolases"/>
    <property type="match status" value="1"/>
</dbReference>
<dbReference type="InterPro" id="IPR015760">
    <property type="entry name" value="TIF_IF2"/>
</dbReference>
<dbReference type="STRING" id="1147123.SAMN05443428_107151"/>
<dbReference type="Gene3D" id="1.10.10.2480">
    <property type="match status" value="1"/>
</dbReference>
<dbReference type="InterPro" id="IPR036925">
    <property type="entry name" value="TIF_IF2_dom3_sf"/>
</dbReference>
<evidence type="ECO:0000256" key="4">
    <source>
        <dbReference type="ARBA" id="ARBA00022741"/>
    </source>
</evidence>
<dbReference type="Pfam" id="PF22042">
    <property type="entry name" value="EF-G_D2"/>
    <property type="match status" value="1"/>
</dbReference>
<dbReference type="FunFam" id="3.40.50.300:FF:000019">
    <property type="entry name" value="Translation initiation factor IF-2"/>
    <property type="match status" value="1"/>
</dbReference>
<dbReference type="PANTHER" id="PTHR43381">
    <property type="entry name" value="TRANSLATION INITIATION FACTOR IF-2-RELATED"/>
    <property type="match status" value="1"/>
</dbReference>
<dbReference type="GO" id="GO:0003924">
    <property type="term" value="F:GTPase activity"/>
    <property type="evidence" value="ECO:0007669"/>
    <property type="project" value="UniProtKB-UniRule"/>
</dbReference>
<evidence type="ECO:0000256" key="9">
    <source>
        <dbReference type="RuleBase" id="RU000644"/>
    </source>
</evidence>
<evidence type="ECO:0000256" key="8">
    <source>
        <dbReference type="HAMAP-Rule" id="MF_00100"/>
    </source>
</evidence>
<evidence type="ECO:0000256" key="6">
    <source>
        <dbReference type="ARBA" id="ARBA00023134"/>
    </source>
</evidence>
<dbReference type="SUPFAM" id="SSF52156">
    <property type="entry name" value="Initiation factor IF2/eIF5b, domain 3"/>
    <property type="match status" value="1"/>
</dbReference>
<dbReference type="PROSITE" id="PS51722">
    <property type="entry name" value="G_TR_2"/>
    <property type="match status" value="1"/>
</dbReference>
<gene>
    <name evidence="8" type="primary">infB</name>
    <name evidence="12" type="ORF">SAMN05443428_107151</name>
</gene>
<dbReference type="InterPro" id="IPR023115">
    <property type="entry name" value="TIF_IF2_dom3"/>
</dbReference>
<dbReference type="GO" id="GO:0005525">
    <property type="term" value="F:GTP binding"/>
    <property type="evidence" value="ECO:0007669"/>
    <property type="project" value="UniProtKB-KW"/>
</dbReference>
<evidence type="ECO:0000256" key="2">
    <source>
        <dbReference type="ARBA" id="ARBA00020675"/>
    </source>
</evidence>
<keyword evidence="4 8" id="KW-0547">Nucleotide-binding</keyword>
<keyword evidence="13" id="KW-1185">Reference proteome</keyword>
<evidence type="ECO:0000256" key="1">
    <source>
        <dbReference type="ARBA" id="ARBA00007733"/>
    </source>
</evidence>
<dbReference type="Pfam" id="PF00009">
    <property type="entry name" value="GTP_EFTU"/>
    <property type="match status" value="1"/>
</dbReference>
<comment type="function">
    <text evidence="7 8 9">One of the essential components for the initiation of protein synthesis. Protects formylmethionyl-tRNA from spontaneous hydrolysis and promotes its binding to the 30S ribosomal subunits. Also involved in the hydrolysis of GTP during the formation of the 70S ribosomal complex.</text>
</comment>
<name>A0A1T4XC23_9CLOT</name>
<reference evidence="13" key="1">
    <citation type="submission" date="2017-02" db="EMBL/GenBank/DDBJ databases">
        <authorList>
            <person name="Varghese N."/>
            <person name="Submissions S."/>
        </authorList>
    </citation>
    <scope>NUCLEOTIDE SEQUENCE [LARGE SCALE GENOMIC DNA]</scope>
    <source>
        <strain evidence="13">USBA 833</strain>
    </source>
</reference>
<dbReference type="FunFam" id="3.40.50.10050:FF:000001">
    <property type="entry name" value="Translation initiation factor IF-2"/>
    <property type="match status" value="1"/>
</dbReference>
<dbReference type="Pfam" id="PF04760">
    <property type="entry name" value="IF2_N"/>
    <property type="match status" value="2"/>
</dbReference>
<dbReference type="HAMAP" id="MF_00100_B">
    <property type="entry name" value="IF_2_B"/>
    <property type="match status" value="1"/>
</dbReference>
<dbReference type="InterPro" id="IPR009000">
    <property type="entry name" value="Transl_B-barrel_sf"/>
</dbReference>
<keyword evidence="3 8" id="KW-0396">Initiation factor</keyword>
<dbReference type="Gene3D" id="2.40.30.10">
    <property type="entry name" value="Translation factors"/>
    <property type="match status" value="2"/>
</dbReference>
<dbReference type="PANTHER" id="PTHR43381:SF5">
    <property type="entry name" value="TR-TYPE G DOMAIN-CONTAINING PROTEIN"/>
    <property type="match status" value="1"/>
</dbReference>
<feature type="region of interest" description="Disordered" evidence="10">
    <location>
        <begin position="61"/>
        <end position="83"/>
    </location>
</feature>
<dbReference type="CDD" id="cd03702">
    <property type="entry name" value="IF2_mtIF2_II"/>
    <property type="match status" value="1"/>
</dbReference>